<evidence type="ECO:0000313" key="1">
    <source>
        <dbReference type="EMBL" id="BAI60257.1"/>
    </source>
</evidence>
<accession>D1YUY5</accession>
<dbReference type="GeneID" id="8683066"/>
<dbReference type="RefSeq" id="WP_012898937.1">
    <property type="nucleotide sequence ID" value="NC_013665.1"/>
</dbReference>
<gene>
    <name evidence="1" type="ordered locus">MCP_0185</name>
</gene>
<evidence type="ECO:0000313" key="2">
    <source>
        <dbReference type="Proteomes" id="UP000001882"/>
    </source>
</evidence>
<keyword evidence="2" id="KW-1185">Reference proteome</keyword>
<proteinExistence type="predicted"/>
<name>D1YUY5_METPS</name>
<dbReference type="KEGG" id="mpd:MCP_0185"/>
<dbReference type="AlphaFoldDB" id="D1YUY5"/>
<dbReference type="EMBL" id="AP011532">
    <property type="protein sequence ID" value="BAI60257.1"/>
    <property type="molecule type" value="Genomic_DNA"/>
</dbReference>
<reference evidence="1 2" key="1">
    <citation type="journal article" date="2007" name="Appl. Environ. Microbiol.">
        <title>Isolation of key methanogens for global methane emission from rice paddy fields: a novel isolate affiliated with the clone cluster rice cluster I.</title>
        <authorList>
            <person name="Sakai S."/>
            <person name="Imachi H."/>
            <person name="Sekiguchi Y."/>
            <person name="Ohashi A."/>
            <person name="Harada H."/>
            <person name="Kamagata Y."/>
        </authorList>
    </citation>
    <scope>NUCLEOTIDE SEQUENCE [LARGE SCALE GENOMIC DNA]</scope>
    <source>
        <strain evidence="2">DSM 17711 / JCM 13418 / NBRC 101707 / SANAE</strain>
    </source>
</reference>
<reference evidence="2" key="3">
    <citation type="journal article" date="2011" name="PLoS ONE">
        <title>Genome sequence of a mesophilic hydrogenotrophic methanogen Methanocella paludicola, the first cultivated representative of the order Methanocellales.</title>
        <authorList>
            <person name="Sakai S."/>
            <person name="Takaki Y."/>
            <person name="Shimamura S."/>
            <person name="Sekine M."/>
            <person name="Tajima T."/>
            <person name="Kosugi H."/>
            <person name="Ichikawa N."/>
            <person name="Tasumi E."/>
            <person name="Hiraki A.T."/>
            <person name="Shimizu A."/>
            <person name="Kato Y."/>
            <person name="Nishiko R."/>
            <person name="Mori K."/>
            <person name="Fujita N."/>
            <person name="Imachi H."/>
            <person name="Takai K."/>
        </authorList>
    </citation>
    <scope>NUCLEOTIDE SEQUENCE [LARGE SCALE GENOMIC DNA]</scope>
    <source>
        <strain evidence="2">DSM 17711 / JCM 13418 / NBRC 101707 / SANAE</strain>
    </source>
</reference>
<dbReference type="InterPro" id="IPR043900">
    <property type="entry name" value="DUF5788"/>
</dbReference>
<organism evidence="1 2">
    <name type="scientific">Methanocella paludicola (strain DSM 17711 / JCM 13418 / NBRC 101707 / SANAE)</name>
    <dbReference type="NCBI Taxonomy" id="304371"/>
    <lineage>
        <taxon>Archaea</taxon>
        <taxon>Methanobacteriati</taxon>
        <taxon>Methanobacteriota</taxon>
        <taxon>Stenosarchaea group</taxon>
        <taxon>Methanomicrobia</taxon>
        <taxon>Methanocellales</taxon>
        <taxon>Methanocellaceae</taxon>
        <taxon>Methanocella</taxon>
    </lineage>
</organism>
<protein>
    <submittedName>
        <fullName evidence="1">Uncharacterized protein</fullName>
    </submittedName>
</protein>
<dbReference type="eggNOG" id="arCOG03097">
    <property type="taxonomic scope" value="Archaea"/>
</dbReference>
<reference evidence="1 2" key="2">
    <citation type="journal article" date="2008" name="Int. J. Syst. Evol. Microbiol.">
        <title>Methanocella paludicola gen. nov., sp. nov., a methane-producing archaeon, the first isolate of the lineage 'Rice Cluster I', and proposal of the new archaeal order Methanocellales ord. nov.</title>
        <authorList>
            <person name="Sakai S."/>
            <person name="Imachi H."/>
            <person name="Hanada S."/>
            <person name="Ohashi A."/>
            <person name="Harada H."/>
            <person name="Kamagata Y."/>
        </authorList>
    </citation>
    <scope>NUCLEOTIDE SEQUENCE [LARGE SCALE GENOMIC DNA]</scope>
    <source>
        <strain evidence="2">DSM 17711 / JCM 13418 / NBRC 101707 / SANAE</strain>
    </source>
</reference>
<dbReference type="OrthoDB" id="137027at2157"/>
<sequence length="177" mass="20408">MPAALTQESRSVIDGTTPKGVMRDLKAAIRHYGRDASRPITPEERRRLELRLHKMLVWVGVLTPFEFELGGRVVPLHDMVWDLLAKDCLTDEEKEYVRKLINKLQKHENFDEEVLHNSQLTVAEADVIFREASGLLRAILSLKSLVGRKDTCALKTRTSQRRLEEAKYWLGFLKQIT</sequence>
<dbReference type="Pfam" id="PF19101">
    <property type="entry name" value="DUF5788"/>
    <property type="match status" value="1"/>
</dbReference>
<dbReference type="Proteomes" id="UP000001882">
    <property type="component" value="Chromosome"/>
</dbReference>
<dbReference type="InParanoid" id="D1YUY5"/>